<evidence type="ECO:0000313" key="5">
    <source>
        <dbReference type="Proteomes" id="UP000006833"/>
    </source>
</evidence>
<dbReference type="Proteomes" id="UP000006833">
    <property type="component" value="Chromosome"/>
</dbReference>
<evidence type="ECO:0000256" key="3">
    <source>
        <dbReference type="SAM" id="Phobius"/>
    </source>
</evidence>
<dbReference type="EMBL" id="CP000830">
    <property type="protein sequence ID" value="ABV93641.1"/>
    <property type="molecule type" value="Genomic_DNA"/>
</dbReference>
<protein>
    <submittedName>
        <fullName evidence="4">Uncharacterized protein</fullName>
    </submittedName>
</protein>
<dbReference type="SUPFAM" id="SSF111369">
    <property type="entry name" value="HlyD-like secretion proteins"/>
    <property type="match status" value="1"/>
</dbReference>
<keyword evidence="3" id="KW-0812">Transmembrane</keyword>
<keyword evidence="3" id="KW-0472">Membrane</keyword>
<evidence type="ECO:0000313" key="4">
    <source>
        <dbReference type="EMBL" id="ABV93641.1"/>
    </source>
</evidence>
<evidence type="ECO:0000256" key="1">
    <source>
        <dbReference type="ARBA" id="ARBA00004196"/>
    </source>
</evidence>
<sequence>MSDLSFQVRAPLGLELVTGDVVTVDAWSLSGLEFPGDSDVLPSQGQLSIPFQGVDIRFPVKFRRGDGPRALLFDGLSGRQRETLAVFYRSILSGRMASTEEVITSLDTPVDLVPMGETEEEQTEAVRGTTPRALRAVWNVLFYGVIGLLVFGVLGQQIWARLSSIDVGQARVVAELVVHPAPTGAYVDEIRVKPGDRVRQGQTLVVLSSPGHKAVLTDIRADLRLAEARASRTRAALALHAEGKADARRPLEEALARAIAARRPADFLGGYDLRAVRQALHGLQMFDAGVSQAPDDFHGQHAYLMETLRDQKSEIAALKRALSAEKSIAGAADIVAMADGVVNEMAIFEDQFLSRGDVAVTVEAEGPRHVVGWLDEAMAAAVYPGMGARMVAISGGQTRQIRGTVQEVVAMAHPDRGGAFGLRVLVLPADWVASEAPELLRPGAPMDLSLDRNLPWVTALQDLFDVRP</sequence>
<name>A8LNC8_DINSH</name>
<dbReference type="HOGENOM" id="CLU_583597_0_0_5"/>
<dbReference type="RefSeq" id="WP_012178571.1">
    <property type="nucleotide sequence ID" value="NC_009952.1"/>
</dbReference>
<dbReference type="Gene3D" id="2.40.50.100">
    <property type="match status" value="1"/>
</dbReference>
<dbReference type="GO" id="GO:0030313">
    <property type="term" value="C:cell envelope"/>
    <property type="evidence" value="ECO:0007669"/>
    <property type="project" value="UniProtKB-SubCell"/>
</dbReference>
<reference evidence="5" key="1">
    <citation type="journal article" date="2010" name="ISME J.">
        <title>The complete genome sequence of the algal symbiont Dinoroseobacter shibae: a hitchhiker's guide to life in the sea.</title>
        <authorList>
            <person name="Wagner-Dobler I."/>
            <person name="Ballhausen B."/>
            <person name="Berger M."/>
            <person name="Brinkhoff T."/>
            <person name="Buchholz I."/>
            <person name="Bunk B."/>
            <person name="Cypionka H."/>
            <person name="Daniel R."/>
            <person name="Drepper T."/>
            <person name="Gerdts G."/>
            <person name="Hahnke S."/>
            <person name="Han C."/>
            <person name="Jahn D."/>
            <person name="Kalhoefer D."/>
            <person name="Kiss H."/>
            <person name="Klenk H.P."/>
            <person name="Kyrpides N."/>
            <person name="Liebl W."/>
            <person name="Liesegang H."/>
            <person name="Meincke L."/>
            <person name="Pati A."/>
            <person name="Petersen J."/>
            <person name="Piekarski T."/>
            <person name="Pommerenke C."/>
            <person name="Pradella S."/>
            <person name="Pukall R."/>
            <person name="Rabus R."/>
            <person name="Stackebrandt E."/>
            <person name="Thole S."/>
            <person name="Thompson L."/>
            <person name="Tielen P."/>
            <person name="Tomasch J."/>
            <person name="von Jan M."/>
            <person name="Wanphrut N."/>
            <person name="Wichels A."/>
            <person name="Zech H."/>
            <person name="Simon M."/>
        </authorList>
    </citation>
    <scope>NUCLEOTIDE SEQUENCE [LARGE SCALE GENOMIC DNA]</scope>
    <source>
        <strain evidence="5">DSM 16493 / NCIMB 14021 / DFL 12</strain>
    </source>
</reference>
<dbReference type="OrthoDB" id="7857540at2"/>
<dbReference type="InterPro" id="IPR050465">
    <property type="entry name" value="UPF0194_transport"/>
</dbReference>
<evidence type="ECO:0000256" key="2">
    <source>
        <dbReference type="ARBA" id="ARBA00023054"/>
    </source>
</evidence>
<organism evidence="4 5">
    <name type="scientific">Dinoroseobacter shibae (strain DSM 16493 / NCIMB 14021 / DFL 12)</name>
    <dbReference type="NCBI Taxonomy" id="398580"/>
    <lineage>
        <taxon>Bacteria</taxon>
        <taxon>Pseudomonadati</taxon>
        <taxon>Pseudomonadota</taxon>
        <taxon>Alphaproteobacteria</taxon>
        <taxon>Rhodobacterales</taxon>
        <taxon>Roseobacteraceae</taxon>
        <taxon>Dinoroseobacter</taxon>
    </lineage>
</organism>
<comment type="subcellular location">
    <subcellularLocation>
        <location evidence="1">Cell envelope</location>
    </subcellularLocation>
</comment>
<keyword evidence="2" id="KW-0175">Coiled coil</keyword>
<dbReference type="eggNOG" id="COG0845">
    <property type="taxonomic scope" value="Bacteria"/>
</dbReference>
<dbReference type="AlphaFoldDB" id="A8LNC8"/>
<feature type="transmembrane region" description="Helical" evidence="3">
    <location>
        <begin position="136"/>
        <end position="159"/>
    </location>
</feature>
<accession>A8LNC8</accession>
<proteinExistence type="predicted"/>
<keyword evidence="5" id="KW-1185">Reference proteome</keyword>
<dbReference type="PANTHER" id="PTHR32347:SF23">
    <property type="entry name" value="BLL5650 PROTEIN"/>
    <property type="match status" value="1"/>
</dbReference>
<keyword evidence="3" id="KW-1133">Transmembrane helix</keyword>
<gene>
    <name evidence="4" type="ordered locus">Dshi_1899</name>
</gene>
<dbReference type="STRING" id="398580.Dshi_1899"/>
<dbReference type="PANTHER" id="PTHR32347">
    <property type="entry name" value="EFFLUX SYSTEM COMPONENT YKNX-RELATED"/>
    <property type="match status" value="1"/>
</dbReference>
<dbReference type="KEGG" id="dsh:Dshi_1899"/>